<keyword evidence="3" id="KW-1185">Reference proteome</keyword>
<evidence type="ECO:0000259" key="1">
    <source>
        <dbReference type="Pfam" id="PF13568"/>
    </source>
</evidence>
<organism evidence="2 3">
    <name type="scientific">Sphingobacterium litopenaei</name>
    <dbReference type="NCBI Taxonomy" id="2763500"/>
    <lineage>
        <taxon>Bacteria</taxon>
        <taxon>Pseudomonadati</taxon>
        <taxon>Bacteroidota</taxon>
        <taxon>Sphingobacteriia</taxon>
        <taxon>Sphingobacteriales</taxon>
        <taxon>Sphingobacteriaceae</taxon>
        <taxon>Sphingobacterium</taxon>
    </lineage>
</organism>
<dbReference type="Proteomes" id="UP000651271">
    <property type="component" value="Unassembled WGS sequence"/>
</dbReference>
<dbReference type="RefSeq" id="WP_190302831.1">
    <property type="nucleotide sequence ID" value="NZ_JACOIJ010000038.1"/>
</dbReference>
<protein>
    <submittedName>
        <fullName evidence="2">Outer membrane beta-barrel protein</fullName>
    </submittedName>
</protein>
<sequence length="174" mass="18968">MKLIPNLSIQPGLSLQNKGGKINFYDLINAIDFTKVEGDFEIAGQDINLEDVEGAEILKDFEPTVSTLYIEIPINFVYYIPAGNGTVLLGAGPYAAYGVSTRTKFQDYNESRSFDEAGMKAFDVGLNVMAGYKLANGFLVNAGYGLGLLNTSKETGSKYSNKNRVLSFGIGYQF</sequence>
<proteinExistence type="predicted"/>
<dbReference type="InterPro" id="IPR025665">
    <property type="entry name" value="Beta-barrel_OMP_2"/>
</dbReference>
<comment type="caution">
    <text evidence="2">The sequence shown here is derived from an EMBL/GenBank/DDBJ whole genome shotgun (WGS) entry which is preliminary data.</text>
</comment>
<evidence type="ECO:0000313" key="3">
    <source>
        <dbReference type="Proteomes" id="UP000651271"/>
    </source>
</evidence>
<reference evidence="2 3" key="1">
    <citation type="submission" date="2020-08" db="EMBL/GenBank/DDBJ databases">
        <title>Sphingobacterium sp. DN04309 isolated from aquaculture water.</title>
        <authorList>
            <person name="Zhang M."/>
        </authorList>
    </citation>
    <scope>NUCLEOTIDE SEQUENCE [LARGE SCALE GENOMIC DNA]</scope>
    <source>
        <strain evidence="2 3">DN04309</strain>
    </source>
</reference>
<gene>
    <name evidence="2" type="ORF">H8B04_14655</name>
</gene>
<evidence type="ECO:0000313" key="2">
    <source>
        <dbReference type="EMBL" id="MBD1430781.1"/>
    </source>
</evidence>
<feature type="domain" description="Outer membrane protein beta-barrel" evidence="1">
    <location>
        <begin position="5"/>
        <end position="151"/>
    </location>
</feature>
<name>A0ABR7YHI2_9SPHI</name>
<accession>A0ABR7YHI2</accession>
<dbReference type="EMBL" id="JACOIJ010000038">
    <property type="protein sequence ID" value="MBD1430781.1"/>
    <property type="molecule type" value="Genomic_DNA"/>
</dbReference>
<dbReference type="Pfam" id="PF13568">
    <property type="entry name" value="OMP_b-brl_2"/>
    <property type="match status" value="1"/>
</dbReference>